<comment type="caution">
    <text evidence="4">The sequence shown here is derived from an EMBL/GenBank/DDBJ whole genome shotgun (WGS) entry which is preliminary data.</text>
</comment>
<dbReference type="GO" id="GO:0004113">
    <property type="term" value="F:2',3'-cyclic-nucleotide 3'-phosphodiesterase activity"/>
    <property type="evidence" value="ECO:0007669"/>
    <property type="project" value="InterPro"/>
</dbReference>
<organism evidence="4 5">
    <name type="scientific">Pseudomonas lutea</name>
    <dbReference type="NCBI Taxonomy" id="243924"/>
    <lineage>
        <taxon>Bacteria</taxon>
        <taxon>Pseudomonadati</taxon>
        <taxon>Pseudomonadota</taxon>
        <taxon>Gammaproteobacteria</taxon>
        <taxon>Pseudomonadales</taxon>
        <taxon>Pseudomonadaceae</taxon>
        <taxon>Pseudomonas</taxon>
    </lineage>
</organism>
<dbReference type="NCBIfam" id="TIGR02258">
    <property type="entry name" value="2_5_ligase"/>
    <property type="match status" value="1"/>
</dbReference>
<protein>
    <recommendedName>
        <fullName evidence="2">RNA 2',3'-cyclic phosphodiesterase</fullName>
        <shortName evidence="2">RNA 2',3'-CPDase</shortName>
        <ecNumber evidence="2">3.1.4.58</ecNumber>
    </recommendedName>
</protein>
<dbReference type="Proteomes" id="UP000029719">
    <property type="component" value="Unassembled WGS sequence"/>
</dbReference>
<feature type="active site" description="Proton acceptor" evidence="2">
    <location>
        <position position="128"/>
    </location>
</feature>
<sequence length="178" mass="20242">MNNEPQSRLFFALGCPSALRKTISQWRSSLGLRTGRPVPTANFHLTLLFLGAVNTARIADICTVASNVKTPGRRITLALDRLEVWRKSKVLVLMPDDAPAELMRFAYALEQAMLPFVHNPEQQEFRPHLTLSRDYLSQVPEAGSPPEFFLRADRFALYESHKGQYRMIAEWPLVESES</sequence>
<dbReference type="OrthoDB" id="7061261at2"/>
<dbReference type="AlphaFoldDB" id="A0A9X0EFW7"/>
<dbReference type="PANTHER" id="PTHR35561:SF1">
    <property type="entry name" value="RNA 2',3'-CYCLIC PHOSPHODIESTERASE"/>
    <property type="match status" value="1"/>
</dbReference>
<comment type="similarity">
    <text evidence="2">Belongs to the 2H phosphoesterase superfamily. ThpR family.</text>
</comment>
<evidence type="ECO:0000259" key="3">
    <source>
        <dbReference type="Pfam" id="PF02834"/>
    </source>
</evidence>
<proteinExistence type="inferred from homology"/>
<accession>A0A9X0EFW7</accession>
<evidence type="ECO:0000313" key="5">
    <source>
        <dbReference type="Proteomes" id="UP000029719"/>
    </source>
</evidence>
<dbReference type="EC" id="3.1.4.58" evidence="2"/>
<dbReference type="SUPFAM" id="SSF55144">
    <property type="entry name" value="LigT-like"/>
    <property type="match status" value="1"/>
</dbReference>
<dbReference type="InterPro" id="IPR009097">
    <property type="entry name" value="Cyclic_Pdiesterase"/>
</dbReference>
<dbReference type="HAMAP" id="MF_01940">
    <property type="entry name" value="RNA_CPDase"/>
    <property type="match status" value="1"/>
</dbReference>
<keyword evidence="1 2" id="KW-0378">Hydrolase</keyword>
<reference evidence="4 5" key="1">
    <citation type="submission" date="2014-09" db="EMBL/GenBank/DDBJ databases">
        <title>Genome sequence of Pseudomonas lutea strain DSM 17257T.</title>
        <authorList>
            <person name="Kwak Y."/>
            <person name="Shin J.-H."/>
        </authorList>
    </citation>
    <scope>NUCLEOTIDE SEQUENCE [LARGE SCALE GENOMIC DNA]</scope>
    <source>
        <strain evidence="4 5">DSM 17257</strain>
    </source>
</reference>
<dbReference type="GO" id="GO:0008664">
    <property type="term" value="F:RNA 2',3'-cyclic 3'-phosphodiesterase activity"/>
    <property type="evidence" value="ECO:0007669"/>
    <property type="project" value="UniProtKB-EC"/>
</dbReference>
<dbReference type="InterPro" id="IPR004175">
    <property type="entry name" value="RNA_CPDase"/>
</dbReference>
<dbReference type="EMBL" id="JRMB01000001">
    <property type="protein sequence ID" value="KGF65151.1"/>
    <property type="molecule type" value="Genomic_DNA"/>
</dbReference>
<dbReference type="Pfam" id="PF02834">
    <property type="entry name" value="LigT_PEase"/>
    <property type="match status" value="1"/>
</dbReference>
<keyword evidence="4" id="KW-0436">Ligase</keyword>
<feature type="domain" description="Phosphoesterase HXTX" evidence="3">
    <location>
        <begin position="13"/>
        <end position="88"/>
    </location>
</feature>
<evidence type="ECO:0000313" key="4">
    <source>
        <dbReference type="EMBL" id="KGF65151.1"/>
    </source>
</evidence>
<gene>
    <name evidence="4" type="ORF">LT42_04125</name>
</gene>
<feature type="active site" description="Proton donor" evidence="2">
    <location>
        <position position="44"/>
    </location>
</feature>
<evidence type="ECO:0000256" key="2">
    <source>
        <dbReference type="HAMAP-Rule" id="MF_01940"/>
    </source>
</evidence>
<comment type="function">
    <text evidence="2">Hydrolyzes RNA 2',3'-cyclic phosphodiester to an RNA 2'-phosphomonoester.</text>
</comment>
<dbReference type="GO" id="GO:0016874">
    <property type="term" value="F:ligase activity"/>
    <property type="evidence" value="ECO:0007669"/>
    <property type="project" value="UniProtKB-KW"/>
</dbReference>
<dbReference type="Gene3D" id="3.90.1140.10">
    <property type="entry name" value="Cyclic phosphodiesterase"/>
    <property type="match status" value="1"/>
</dbReference>
<evidence type="ECO:0000256" key="1">
    <source>
        <dbReference type="ARBA" id="ARBA00022801"/>
    </source>
</evidence>
<name>A0A9X0EFW7_9PSED</name>
<feature type="short sequence motif" description="HXTX 1" evidence="2">
    <location>
        <begin position="44"/>
        <end position="47"/>
    </location>
</feature>
<dbReference type="PANTHER" id="PTHR35561">
    <property type="entry name" value="RNA 2',3'-CYCLIC PHOSPHODIESTERASE"/>
    <property type="match status" value="1"/>
</dbReference>
<dbReference type="InterPro" id="IPR014051">
    <property type="entry name" value="Phosphoesterase_HXTX"/>
</dbReference>
<feature type="short sequence motif" description="HXTX 2" evidence="2">
    <location>
        <begin position="128"/>
        <end position="131"/>
    </location>
</feature>
<comment type="catalytic activity">
    <reaction evidence="2">
        <text>a 3'-end 2',3'-cyclophospho-ribonucleotide-RNA + H2O = a 3'-end 2'-phospho-ribonucleotide-RNA + H(+)</text>
        <dbReference type="Rhea" id="RHEA:11828"/>
        <dbReference type="Rhea" id="RHEA-COMP:10464"/>
        <dbReference type="Rhea" id="RHEA-COMP:17353"/>
        <dbReference type="ChEBI" id="CHEBI:15377"/>
        <dbReference type="ChEBI" id="CHEBI:15378"/>
        <dbReference type="ChEBI" id="CHEBI:83064"/>
        <dbReference type="ChEBI" id="CHEBI:173113"/>
        <dbReference type="EC" id="3.1.4.58"/>
    </reaction>
</comment>